<proteinExistence type="predicted"/>
<dbReference type="Proteomes" id="UP000076609">
    <property type="component" value="Unassembled WGS sequence"/>
</dbReference>
<dbReference type="SUPFAM" id="SSF88946">
    <property type="entry name" value="Sigma2 domain of RNA polymerase sigma factors"/>
    <property type="match status" value="1"/>
</dbReference>
<evidence type="ECO:0000313" key="2">
    <source>
        <dbReference type="Proteomes" id="UP000076609"/>
    </source>
</evidence>
<protein>
    <submittedName>
        <fullName evidence="1">Uncharacterized protein</fullName>
    </submittedName>
</protein>
<accession>A0ABR5YEW8</accession>
<organism evidence="1 2">
    <name type="scientific">Sphingomonas hankookensis</name>
    <dbReference type="NCBI Taxonomy" id="563996"/>
    <lineage>
        <taxon>Bacteria</taxon>
        <taxon>Pseudomonadati</taxon>
        <taxon>Pseudomonadota</taxon>
        <taxon>Alphaproteobacteria</taxon>
        <taxon>Sphingomonadales</taxon>
        <taxon>Sphingomonadaceae</taxon>
        <taxon>Sphingomonas</taxon>
    </lineage>
</organism>
<gene>
    <name evidence="1" type="ORF">AVT10_12645</name>
</gene>
<dbReference type="InterPro" id="IPR013325">
    <property type="entry name" value="RNA_pol_sigma_r2"/>
</dbReference>
<evidence type="ECO:0000313" key="1">
    <source>
        <dbReference type="EMBL" id="KZE16077.1"/>
    </source>
</evidence>
<name>A0ABR5YEW8_9SPHN</name>
<reference evidence="2" key="1">
    <citation type="submission" date="2016-01" db="EMBL/GenBank/DDBJ databases">
        <title>Draft genome of Chromobacterium sp. F49.</title>
        <authorList>
            <person name="Hong K.W."/>
        </authorList>
    </citation>
    <scope>NUCLEOTIDE SEQUENCE [LARGE SCALE GENOMIC DNA]</scope>
    <source>
        <strain evidence="2">CN3</strain>
    </source>
</reference>
<keyword evidence="2" id="KW-1185">Reference proteome</keyword>
<dbReference type="EMBL" id="LQQO01000009">
    <property type="protein sequence ID" value="KZE16077.1"/>
    <property type="molecule type" value="Genomic_DNA"/>
</dbReference>
<sequence>MLEALTTTDHQRLLRRSRYLAQGHYILSGDLRQEAFVRALDGRRQCRRGYDIVNFLIGIMRSLTSQEREAERDGLHPVPLDLDDDTLAMASLAPSPEQVGHDALHYRRTLAAIQQSIGNDPQLVTLLDAVLDGEKGIALQNRLGLDAKGLASLRKQLQRKLAAAAKDRSIP</sequence>
<comment type="caution">
    <text evidence="1">The sequence shown here is derived from an EMBL/GenBank/DDBJ whole genome shotgun (WGS) entry which is preliminary data.</text>
</comment>